<dbReference type="PANTHER" id="PTHR30146">
    <property type="entry name" value="LACI-RELATED TRANSCRIPTIONAL REPRESSOR"/>
    <property type="match status" value="1"/>
</dbReference>
<keyword evidence="8" id="KW-1185">Reference proteome</keyword>
<sequence length="420" mass="45321">MVTLYDVARRAGVSIATVSRVLHGKEPVRETTRARVRAAIEELGYVPDGAAQSLARSRKDVIGLVCVEHTGLKPNQYDIESMSLLFYDEVMRGVEARIRELSWSLLITFLREDENSGATLPEDEPVAPRLLALSGKVDGLLIGEGVVPQPVLARLAKRVPVVVVAGDTAQRGVDVVSADNLSGAHALVEHLVADHGRRRLFHVDGPATAPDAAARRVAMQAVIEAHPGTLLTGSYSGRFTVHSGQEAAERLLADTQAVGRPLPDAIICANDQMAIGVVRALTARGVRIPEEVAVVGFDDIFPASLTDPPLTTVHQPMRKIGERGCDRLIERITDPSLRPRIELLPAELVLRSSCGCPSGTVTRRQVAPIIRRKPTNTVKLPSPTQRVAPVTLPDYPASSTRLPDYAGRAGDLTNDEILER</sequence>
<dbReference type="InterPro" id="IPR028082">
    <property type="entry name" value="Peripla_BP_I"/>
</dbReference>
<protein>
    <submittedName>
        <fullName evidence="7">LacI family transcriptional regulator</fullName>
    </submittedName>
</protein>
<dbReference type="SMART" id="SM00354">
    <property type="entry name" value="HTH_LACI"/>
    <property type="match status" value="1"/>
</dbReference>
<comment type="caution">
    <text evidence="7">The sequence shown here is derived from an EMBL/GenBank/DDBJ whole genome shotgun (WGS) entry which is preliminary data.</text>
</comment>
<dbReference type="Proteomes" id="UP000460272">
    <property type="component" value="Unassembled WGS sequence"/>
</dbReference>
<evidence type="ECO:0000259" key="6">
    <source>
        <dbReference type="PROSITE" id="PS50932"/>
    </source>
</evidence>
<dbReference type="SUPFAM" id="SSF53822">
    <property type="entry name" value="Periplasmic binding protein-like I"/>
    <property type="match status" value="1"/>
</dbReference>
<keyword evidence="1" id="KW-0678">Repressor</keyword>
<dbReference type="Pfam" id="PF13377">
    <property type="entry name" value="Peripla_BP_3"/>
    <property type="match status" value="1"/>
</dbReference>
<dbReference type="InterPro" id="IPR046335">
    <property type="entry name" value="LacI/GalR-like_sensor"/>
</dbReference>
<gene>
    <name evidence="7" type="ORF">EAS64_35545</name>
</gene>
<dbReference type="InterPro" id="IPR010982">
    <property type="entry name" value="Lambda_DNA-bd_dom_sf"/>
</dbReference>
<name>A0A6P2BNX3_9ACTN</name>
<evidence type="ECO:0000256" key="3">
    <source>
        <dbReference type="ARBA" id="ARBA00023125"/>
    </source>
</evidence>
<dbReference type="Gene3D" id="3.40.50.2300">
    <property type="match status" value="2"/>
</dbReference>
<evidence type="ECO:0000313" key="8">
    <source>
        <dbReference type="Proteomes" id="UP000460272"/>
    </source>
</evidence>
<dbReference type="GO" id="GO:0000976">
    <property type="term" value="F:transcription cis-regulatory region binding"/>
    <property type="evidence" value="ECO:0007669"/>
    <property type="project" value="TreeGrafter"/>
</dbReference>
<accession>A0A6P2BNX3</accession>
<dbReference type="Pfam" id="PF00356">
    <property type="entry name" value="LacI"/>
    <property type="match status" value="1"/>
</dbReference>
<keyword evidence="4" id="KW-0804">Transcription</keyword>
<dbReference type="PANTHER" id="PTHR30146:SF148">
    <property type="entry name" value="HTH-TYPE TRANSCRIPTIONAL REPRESSOR PURR-RELATED"/>
    <property type="match status" value="1"/>
</dbReference>
<keyword evidence="3" id="KW-0238">DNA-binding</keyword>
<evidence type="ECO:0000256" key="5">
    <source>
        <dbReference type="SAM" id="MobiDB-lite"/>
    </source>
</evidence>
<feature type="region of interest" description="Disordered" evidence="5">
    <location>
        <begin position="376"/>
        <end position="420"/>
    </location>
</feature>
<reference evidence="7 8" key="1">
    <citation type="submission" date="2018-11" db="EMBL/GenBank/DDBJ databases">
        <title>Trebonia kvetii gen.nov., sp.nov., a novel acidophilic actinobacterium, and proposal of the new actinobacterial family Treboniaceae fam. nov.</title>
        <authorList>
            <person name="Rapoport D."/>
            <person name="Sagova-Mareckova M."/>
            <person name="Sedlacek I."/>
            <person name="Provaznik J."/>
            <person name="Kralova S."/>
            <person name="Pavlinic D."/>
            <person name="Benes V."/>
            <person name="Kopecky J."/>
        </authorList>
    </citation>
    <scope>NUCLEOTIDE SEQUENCE [LARGE SCALE GENOMIC DNA]</scope>
    <source>
        <strain evidence="7 8">15Tr583</strain>
    </source>
</reference>
<evidence type="ECO:0000256" key="1">
    <source>
        <dbReference type="ARBA" id="ARBA00022491"/>
    </source>
</evidence>
<dbReference type="AlphaFoldDB" id="A0A6P2BNX3"/>
<evidence type="ECO:0000256" key="2">
    <source>
        <dbReference type="ARBA" id="ARBA00023015"/>
    </source>
</evidence>
<feature type="domain" description="HTH lacI-type" evidence="6">
    <location>
        <begin position="2"/>
        <end position="56"/>
    </location>
</feature>
<dbReference type="PRINTS" id="PR00036">
    <property type="entry name" value="HTHLACI"/>
</dbReference>
<dbReference type="RefSeq" id="WP_145860329.1">
    <property type="nucleotide sequence ID" value="NZ_RPFW01000008.1"/>
</dbReference>
<organism evidence="7 8">
    <name type="scientific">Trebonia kvetii</name>
    <dbReference type="NCBI Taxonomy" id="2480626"/>
    <lineage>
        <taxon>Bacteria</taxon>
        <taxon>Bacillati</taxon>
        <taxon>Actinomycetota</taxon>
        <taxon>Actinomycetes</taxon>
        <taxon>Streptosporangiales</taxon>
        <taxon>Treboniaceae</taxon>
        <taxon>Trebonia</taxon>
    </lineage>
</organism>
<dbReference type="GO" id="GO:0003700">
    <property type="term" value="F:DNA-binding transcription factor activity"/>
    <property type="evidence" value="ECO:0007669"/>
    <property type="project" value="TreeGrafter"/>
</dbReference>
<dbReference type="OrthoDB" id="4268837at2"/>
<dbReference type="EMBL" id="RPFW01000008">
    <property type="protein sequence ID" value="TVZ00682.1"/>
    <property type="molecule type" value="Genomic_DNA"/>
</dbReference>
<dbReference type="InterPro" id="IPR000843">
    <property type="entry name" value="HTH_LacI"/>
</dbReference>
<dbReference type="SUPFAM" id="SSF47413">
    <property type="entry name" value="lambda repressor-like DNA-binding domains"/>
    <property type="match status" value="1"/>
</dbReference>
<dbReference type="CDD" id="cd01392">
    <property type="entry name" value="HTH_LacI"/>
    <property type="match status" value="1"/>
</dbReference>
<dbReference type="Gene3D" id="1.10.260.40">
    <property type="entry name" value="lambda repressor-like DNA-binding domains"/>
    <property type="match status" value="1"/>
</dbReference>
<keyword evidence="2" id="KW-0805">Transcription regulation</keyword>
<dbReference type="PROSITE" id="PS50932">
    <property type="entry name" value="HTH_LACI_2"/>
    <property type="match status" value="1"/>
</dbReference>
<evidence type="ECO:0000256" key="4">
    <source>
        <dbReference type="ARBA" id="ARBA00023163"/>
    </source>
</evidence>
<proteinExistence type="predicted"/>
<dbReference type="PROSITE" id="PS00356">
    <property type="entry name" value="HTH_LACI_1"/>
    <property type="match status" value="1"/>
</dbReference>
<dbReference type="CDD" id="cd06267">
    <property type="entry name" value="PBP1_LacI_sugar_binding-like"/>
    <property type="match status" value="1"/>
</dbReference>
<evidence type="ECO:0000313" key="7">
    <source>
        <dbReference type="EMBL" id="TVZ00682.1"/>
    </source>
</evidence>
<feature type="compositionally biased region" description="Polar residues" evidence="5">
    <location>
        <begin position="376"/>
        <end position="385"/>
    </location>
</feature>